<organism evidence="1 2">
    <name type="scientific">Echinops telfairi</name>
    <name type="common">Lesser hedgehog tenrec</name>
    <dbReference type="NCBI Taxonomy" id="9371"/>
    <lineage>
        <taxon>Eukaryota</taxon>
        <taxon>Metazoa</taxon>
        <taxon>Chordata</taxon>
        <taxon>Craniata</taxon>
        <taxon>Vertebrata</taxon>
        <taxon>Euteleostomi</taxon>
        <taxon>Mammalia</taxon>
        <taxon>Eutheria</taxon>
        <taxon>Afrotheria</taxon>
        <taxon>Tenrecidae</taxon>
        <taxon>Tenrecinae</taxon>
        <taxon>Echinops</taxon>
    </lineage>
</organism>
<evidence type="ECO:0000313" key="2">
    <source>
        <dbReference type="RefSeq" id="XP_045143300.1"/>
    </source>
</evidence>
<reference evidence="2" key="1">
    <citation type="submission" date="2025-08" db="UniProtKB">
        <authorList>
            <consortium name="RefSeq"/>
        </authorList>
    </citation>
    <scope>IDENTIFICATION</scope>
</reference>
<accession>A0AC55CUX8</accession>
<dbReference type="Proteomes" id="UP000694863">
    <property type="component" value="Unplaced"/>
</dbReference>
<name>A0AC55CUX8_ECHTE</name>
<proteinExistence type="predicted"/>
<protein>
    <submittedName>
        <fullName evidence="2">Uncharacterized protein C12orf54 homolog</fullName>
    </submittedName>
</protein>
<dbReference type="RefSeq" id="XP_045143300.1">
    <property type="nucleotide sequence ID" value="XM_045287365.1"/>
</dbReference>
<sequence>MEQHAYHVQKQRAERNSKKQRSESQENARKPQEIQLSITETLWNQVLLAFKDIQKELQEDARIRGMSNCSGISMSSASSIGITLPPRSCNAQGQ</sequence>
<gene>
    <name evidence="2" type="primary">CUNH12orf54</name>
</gene>
<keyword evidence="1" id="KW-1185">Reference proteome</keyword>
<evidence type="ECO:0000313" key="1">
    <source>
        <dbReference type="Proteomes" id="UP000694863"/>
    </source>
</evidence>